<dbReference type="Gene3D" id="1.10.3400.10">
    <property type="entry name" value="af_2093 domain like"/>
    <property type="match status" value="1"/>
</dbReference>
<dbReference type="EMBL" id="DSLA01000127">
    <property type="protein sequence ID" value="HEH36044.1"/>
    <property type="molecule type" value="Genomic_DNA"/>
</dbReference>
<gene>
    <name evidence="3" type="ORF">ENP88_07940</name>
</gene>
<accession>A0A7J2TLK3</accession>
<dbReference type="InterPro" id="IPR049429">
    <property type="entry name" value="AF2093-like"/>
</dbReference>
<dbReference type="CDD" id="cd22184">
    <property type="entry name" value="Af2093-like"/>
    <property type="match status" value="1"/>
</dbReference>
<organism evidence="3">
    <name type="scientific">Archaeoglobus fulgidus</name>
    <dbReference type="NCBI Taxonomy" id="2234"/>
    <lineage>
        <taxon>Archaea</taxon>
        <taxon>Methanobacteriati</taxon>
        <taxon>Methanobacteriota</taxon>
        <taxon>Archaeoglobi</taxon>
        <taxon>Archaeoglobales</taxon>
        <taxon>Archaeoglobaceae</taxon>
        <taxon>Archaeoglobus</taxon>
    </lineage>
</organism>
<dbReference type="InterPro" id="IPR049265">
    <property type="entry name" value="DUF6834"/>
</dbReference>
<evidence type="ECO:0000259" key="2">
    <source>
        <dbReference type="Pfam" id="PF20897"/>
    </source>
</evidence>
<feature type="domain" description="DUF6834" evidence="1">
    <location>
        <begin position="97"/>
        <end position="224"/>
    </location>
</feature>
<dbReference type="Pfam" id="PF20897">
    <property type="entry name" value="DUF6846"/>
    <property type="match status" value="1"/>
</dbReference>
<reference evidence="3" key="1">
    <citation type="journal article" date="2020" name="mSystems">
        <title>Genome- and Community-Level Interaction Insights into Carbon Utilization and Element Cycling Functions of Hydrothermarchaeota in Hydrothermal Sediment.</title>
        <authorList>
            <person name="Zhou Z."/>
            <person name="Liu Y."/>
            <person name="Xu W."/>
            <person name="Pan J."/>
            <person name="Luo Z.H."/>
            <person name="Li M."/>
        </authorList>
    </citation>
    <scope>NUCLEOTIDE SEQUENCE [LARGE SCALE GENOMIC DNA]</scope>
    <source>
        <strain evidence="3">SpSt-26</strain>
    </source>
</reference>
<dbReference type="Pfam" id="PF20755">
    <property type="entry name" value="DUF6834_C"/>
    <property type="match status" value="1"/>
</dbReference>
<proteinExistence type="predicted"/>
<dbReference type="InterPro" id="IPR023291">
    <property type="entry name" value="Af2093-N"/>
</dbReference>
<feature type="domain" description="DUF6846" evidence="2">
    <location>
        <begin position="4"/>
        <end position="95"/>
    </location>
</feature>
<evidence type="ECO:0000259" key="1">
    <source>
        <dbReference type="Pfam" id="PF20755"/>
    </source>
</evidence>
<evidence type="ECO:0000313" key="3">
    <source>
        <dbReference type="EMBL" id="HEH36044.1"/>
    </source>
</evidence>
<sequence length="244" mass="28386">MEVEVIEKLSEMLSERVVVSEEELKVKAMRAALMALEFKASNFSEEDLKEVVCSFLECPITVKSLHFSERVEISGMSFYHLHTAKPTRDDFLKAYEEYIKAKSFLENLEKMVSSMDRFFEGYRAEGFFLRIYSNRNRYAVFFTTISDAFEDAEVHASLAAKFEGEYVVAVKVEEKPNDFIKFFRTHSEKFKRSGVRVWVVNPYEMSISPFIGYPRDSGLISRFRDPKFATKIASILRTKVEEID</sequence>
<name>A0A7J2TLK3_ARCFL</name>
<dbReference type="Gene3D" id="3.40.50.10670">
    <property type="entry name" value="af2093 domain"/>
    <property type="match status" value="1"/>
</dbReference>
<comment type="caution">
    <text evidence="3">The sequence shown here is derived from an EMBL/GenBank/DDBJ whole genome shotgun (WGS) entry which is preliminary data.</text>
</comment>
<dbReference type="InterPro" id="IPR049266">
    <property type="entry name" value="AF2093-like_C_sf"/>
</dbReference>
<dbReference type="InterPro" id="IPR049264">
    <property type="entry name" value="DUF6846"/>
</dbReference>
<protein>
    <submittedName>
        <fullName evidence="3">Uncharacterized protein</fullName>
    </submittedName>
</protein>
<dbReference type="AlphaFoldDB" id="A0A7J2TLK3"/>